<proteinExistence type="predicted"/>
<dbReference type="RefSeq" id="WP_184297706.1">
    <property type="nucleotide sequence ID" value="NZ_JACHLP010000002.1"/>
</dbReference>
<dbReference type="PANTHER" id="PTHR30273">
    <property type="entry name" value="PERIPLASMIC SIGNAL SENSOR AND SIGMA FACTOR ACTIVATOR FECR-RELATED"/>
    <property type="match status" value="1"/>
</dbReference>
<keyword evidence="4" id="KW-1185">Reference proteome</keyword>
<dbReference type="InterPro" id="IPR006860">
    <property type="entry name" value="FecR"/>
</dbReference>
<comment type="caution">
    <text evidence="3">The sequence shown here is derived from an EMBL/GenBank/DDBJ whole genome shotgun (WGS) entry which is preliminary data.</text>
</comment>
<dbReference type="Pfam" id="PF04773">
    <property type="entry name" value="FecR"/>
    <property type="match status" value="1"/>
</dbReference>
<evidence type="ECO:0000313" key="4">
    <source>
        <dbReference type="Proteomes" id="UP000562027"/>
    </source>
</evidence>
<dbReference type="Gene3D" id="2.60.120.1440">
    <property type="match status" value="1"/>
</dbReference>
<feature type="domain" description="FecR protein" evidence="1">
    <location>
        <begin position="117"/>
        <end position="216"/>
    </location>
</feature>
<protein>
    <submittedName>
        <fullName evidence="3">Transmembrane sensor</fullName>
    </submittedName>
</protein>
<dbReference type="InterPro" id="IPR012373">
    <property type="entry name" value="Ferrdict_sens_TM"/>
</dbReference>
<keyword evidence="3" id="KW-0472">Membrane</keyword>
<reference evidence="3 4" key="1">
    <citation type="submission" date="2020-08" db="EMBL/GenBank/DDBJ databases">
        <title>Functional genomics of gut bacteria from endangered species of beetles.</title>
        <authorList>
            <person name="Carlos-Shanley C."/>
        </authorList>
    </citation>
    <scope>NUCLEOTIDE SEQUENCE [LARGE SCALE GENOMIC DNA]</scope>
    <source>
        <strain evidence="3 4">S00239</strain>
    </source>
</reference>
<gene>
    <name evidence="3" type="ORF">HNP55_001462</name>
</gene>
<dbReference type="Proteomes" id="UP000562027">
    <property type="component" value="Unassembled WGS sequence"/>
</dbReference>
<evidence type="ECO:0000313" key="3">
    <source>
        <dbReference type="EMBL" id="MBB4842947.1"/>
    </source>
</evidence>
<dbReference type="Pfam" id="PF16220">
    <property type="entry name" value="DUF4880"/>
    <property type="match status" value="1"/>
</dbReference>
<dbReference type="InterPro" id="IPR032623">
    <property type="entry name" value="FecR_N"/>
</dbReference>
<sequence>MKGMKAEPPQALPPEVLAQAADWFARLQDPAADAGERSRWSAWHASSPRHAQAWREVEAVWGGFDALPPALAQQALEQAAGRLRARRQLLKRGGAGLLGVMGVGVLGWQALAPQAALQTAHGQTGQWTLADGSRLWLNTASRADLAFGPQQRQIRLLEGELLLQAEADRQLLPRPLLLDTGLAQLRVLGDGPSRLAWRELGRREGGLLSVYQGRVELAPHRGDGPPRRVGAGQSLQLRPGGELAEGRALALHEAWSRRLLVAENMRLDDFLAELSRYRRGWLDCEPALASLRLVGSFPTQDVERTLQALAETLPLQISRPLPGWTRLRARA</sequence>
<name>A0A840LC99_9BURK</name>
<evidence type="ECO:0000259" key="2">
    <source>
        <dbReference type="Pfam" id="PF16220"/>
    </source>
</evidence>
<dbReference type="PANTHER" id="PTHR30273:SF2">
    <property type="entry name" value="PROTEIN FECR"/>
    <property type="match status" value="1"/>
</dbReference>
<dbReference type="PIRSF" id="PIRSF018266">
    <property type="entry name" value="FecR"/>
    <property type="match status" value="1"/>
</dbReference>
<evidence type="ECO:0000259" key="1">
    <source>
        <dbReference type="Pfam" id="PF04773"/>
    </source>
</evidence>
<dbReference type="AlphaFoldDB" id="A0A840LC99"/>
<feature type="domain" description="FecR N-terminal" evidence="2">
    <location>
        <begin position="19"/>
        <end position="60"/>
    </location>
</feature>
<keyword evidence="3" id="KW-0812">Transmembrane</keyword>
<dbReference type="EMBL" id="JACHLP010000002">
    <property type="protein sequence ID" value="MBB4842947.1"/>
    <property type="molecule type" value="Genomic_DNA"/>
</dbReference>
<dbReference type="GO" id="GO:0016989">
    <property type="term" value="F:sigma factor antagonist activity"/>
    <property type="evidence" value="ECO:0007669"/>
    <property type="project" value="TreeGrafter"/>
</dbReference>
<organism evidence="3 4">
    <name type="scientific">Roseateles oligotrophus</name>
    <dbReference type="NCBI Taxonomy" id="1769250"/>
    <lineage>
        <taxon>Bacteria</taxon>
        <taxon>Pseudomonadati</taxon>
        <taxon>Pseudomonadota</taxon>
        <taxon>Betaproteobacteria</taxon>
        <taxon>Burkholderiales</taxon>
        <taxon>Sphaerotilaceae</taxon>
        <taxon>Roseateles</taxon>
    </lineage>
</organism>
<accession>A0A840LC99</accession>